<sequence>MDQATSIDAPSAELRQPLPGDGRPPVVLQVLPALVTGGVERGAVDMAAALAAAGWTAIVASEGGPMARELSRCGAEHITLPLASKNPLVIRRNADRLAEIVANRNVDILHARSRAPAWSALMAAERTGCHFLTTFHGTYNTGGYFGLKNRYNAVMTRGERVIAISEFIAEHARRVYGLDPDRIRVVHRGIDLNRFDPARVSPERIIQLAQKWRLPDGHRVIMLPGRLTRWKGQSVLIEALALLGRHDVRCLLVGSDQGRTGYREELEALVRRRDLVDVVHLTDECNDMPAAYMLTDVVVSASTDPEAFGRVAVEAQAMGRPVIVTAHGATGETVMPGRTGWLTAPGDAEALAQALDRFLALSAEERAGMAQDAIEHVRANFTKETMCAQTIAVYREVLGLASGTS</sequence>
<dbReference type="InterPro" id="IPR001296">
    <property type="entry name" value="Glyco_trans_1"/>
</dbReference>
<dbReference type="EMBL" id="PGTO01000008">
    <property type="protein sequence ID" value="RAU21758.1"/>
    <property type="molecule type" value="Genomic_DNA"/>
</dbReference>
<evidence type="ECO:0000259" key="4">
    <source>
        <dbReference type="Pfam" id="PF00534"/>
    </source>
</evidence>
<evidence type="ECO:0000256" key="2">
    <source>
        <dbReference type="ARBA" id="ARBA00022679"/>
    </source>
</evidence>
<protein>
    <submittedName>
        <fullName evidence="6">Glycosyl transferase</fullName>
    </submittedName>
</protein>
<feature type="region of interest" description="Disordered" evidence="3">
    <location>
        <begin position="1"/>
        <end position="21"/>
    </location>
</feature>
<proteinExistence type="predicted"/>
<dbReference type="OrthoDB" id="5147801at2"/>
<dbReference type="CDD" id="cd03819">
    <property type="entry name" value="GT4_WavL-like"/>
    <property type="match status" value="1"/>
</dbReference>
<dbReference type="PANTHER" id="PTHR12526:SF510">
    <property type="entry name" value="D-INOSITOL 3-PHOSPHATE GLYCOSYLTRANSFERASE"/>
    <property type="match status" value="1"/>
</dbReference>
<name>A0A364NXE2_9PROT</name>
<dbReference type="InterPro" id="IPR028098">
    <property type="entry name" value="Glyco_trans_4-like_N"/>
</dbReference>
<evidence type="ECO:0000259" key="5">
    <source>
        <dbReference type="Pfam" id="PF13439"/>
    </source>
</evidence>
<accession>A0A364NXE2</accession>
<evidence type="ECO:0000256" key="3">
    <source>
        <dbReference type="SAM" id="MobiDB-lite"/>
    </source>
</evidence>
<gene>
    <name evidence="6" type="ORF">CU669_11980</name>
</gene>
<feature type="domain" description="Glycosyltransferase subfamily 4-like N-terminal" evidence="5">
    <location>
        <begin position="37"/>
        <end position="194"/>
    </location>
</feature>
<evidence type="ECO:0000256" key="1">
    <source>
        <dbReference type="ARBA" id="ARBA00022676"/>
    </source>
</evidence>
<keyword evidence="7" id="KW-1185">Reference proteome</keyword>
<evidence type="ECO:0000313" key="6">
    <source>
        <dbReference type="EMBL" id="RAU21758.1"/>
    </source>
</evidence>
<keyword evidence="2 6" id="KW-0808">Transferase</keyword>
<dbReference type="Pfam" id="PF13439">
    <property type="entry name" value="Glyco_transf_4"/>
    <property type="match status" value="1"/>
</dbReference>
<dbReference type="Proteomes" id="UP000251075">
    <property type="component" value="Unassembled WGS sequence"/>
</dbReference>
<organism evidence="6 7">
    <name type="scientific">Paramagnetospirillum kuznetsovii</name>
    <dbReference type="NCBI Taxonomy" id="2053833"/>
    <lineage>
        <taxon>Bacteria</taxon>
        <taxon>Pseudomonadati</taxon>
        <taxon>Pseudomonadota</taxon>
        <taxon>Alphaproteobacteria</taxon>
        <taxon>Rhodospirillales</taxon>
        <taxon>Magnetospirillaceae</taxon>
        <taxon>Paramagnetospirillum</taxon>
    </lineage>
</organism>
<dbReference type="SUPFAM" id="SSF53756">
    <property type="entry name" value="UDP-Glycosyltransferase/glycogen phosphorylase"/>
    <property type="match status" value="1"/>
</dbReference>
<comment type="caution">
    <text evidence="6">The sequence shown here is derived from an EMBL/GenBank/DDBJ whole genome shotgun (WGS) entry which is preliminary data.</text>
</comment>
<reference evidence="6 7" key="1">
    <citation type="submission" date="2017-11" db="EMBL/GenBank/DDBJ databases">
        <title>Draft genome sequence of magnetotactic bacterium Magnetospirillum kuznetsovii LBB-42.</title>
        <authorList>
            <person name="Grouzdev D.S."/>
            <person name="Rysina M.S."/>
            <person name="Baslerov R.V."/>
            <person name="Koziaeva V."/>
        </authorList>
    </citation>
    <scope>NUCLEOTIDE SEQUENCE [LARGE SCALE GENOMIC DNA]</scope>
    <source>
        <strain evidence="6 7">LBB-42</strain>
    </source>
</reference>
<dbReference type="GO" id="GO:0016757">
    <property type="term" value="F:glycosyltransferase activity"/>
    <property type="evidence" value="ECO:0007669"/>
    <property type="project" value="UniProtKB-KW"/>
</dbReference>
<evidence type="ECO:0000313" key="7">
    <source>
        <dbReference type="Proteomes" id="UP000251075"/>
    </source>
</evidence>
<dbReference type="Gene3D" id="3.40.50.2000">
    <property type="entry name" value="Glycogen Phosphorylase B"/>
    <property type="match status" value="2"/>
</dbReference>
<dbReference type="PANTHER" id="PTHR12526">
    <property type="entry name" value="GLYCOSYLTRANSFERASE"/>
    <property type="match status" value="1"/>
</dbReference>
<dbReference type="Pfam" id="PF00534">
    <property type="entry name" value="Glycos_transf_1"/>
    <property type="match status" value="1"/>
</dbReference>
<keyword evidence="1" id="KW-0328">Glycosyltransferase</keyword>
<feature type="domain" description="Glycosyl transferase family 1" evidence="4">
    <location>
        <begin position="209"/>
        <end position="374"/>
    </location>
</feature>
<dbReference type="RefSeq" id="WP_112145104.1">
    <property type="nucleotide sequence ID" value="NZ_PGTO01000008.1"/>
</dbReference>
<dbReference type="AlphaFoldDB" id="A0A364NXE2"/>